<accession>A0A091K135</accession>
<dbReference type="GO" id="GO:0005886">
    <property type="term" value="C:plasma membrane"/>
    <property type="evidence" value="ECO:0007669"/>
    <property type="project" value="TreeGrafter"/>
</dbReference>
<name>A0A091K135_EGRGA</name>
<dbReference type="GO" id="GO:0005912">
    <property type="term" value="C:adherens junction"/>
    <property type="evidence" value="ECO:0007669"/>
    <property type="project" value="TreeGrafter"/>
</dbReference>
<dbReference type="EMBL" id="KK501753">
    <property type="protein sequence ID" value="KFP17461.1"/>
    <property type="molecule type" value="Genomic_DNA"/>
</dbReference>
<evidence type="ECO:0000256" key="5">
    <source>
        <dbReference type="ARBA" id="ARBA00022949"/>
    </source>
</evidence>
<evidence type="ECO:0000256" key="3">
    <source>
        <dbReference type="ARBA" id="ARBA00022737"/>
    </source>
</evidence>
<feature type="repeat" description="ARM" evidence="6">
    <location>
        <begin position="102"/>
        <end position="145"/>
    </location>
</feature>
<dbReference type="PANTHER" id="PTHR10372">
    <property type="entry name" value="PLAKOPHILLIN-RELATED"/>
    <property type="match status" value="1"/>
</dbReference>
<dbReference type="SUPFAM" id="SSF48371">
    <property type="entry name" value="ARM repeat"/>
    <property type="match status" value="1"/>
</dbReference>
<feature type="non-terminal residue" evidence="8">
    <location>
        <position position="1"/>
    </location>
</feature>
<keyword evidence="9" id="KW-1185">Reference proteome</keyword>
<dbReference type="InterPro" id="IPR016024">
    <property type="entry name" value="ARM-type_fold"/>
</dbReference>
<dbReference type="InterPro" id="IPR000225">
    <property type="entry name" value="Armadillo"/>
</dbReference>
<dbReference type="Proteomes" id="UP000053119">
    <property type="component" value="Unassembled WGS sequence"/>
</dbReference>
<dbReference type="GO" id="GO:0005737">
    <property type="term" value="C:cytoplasm"/>
    <property type="evidence" value="ECO:0007669"/>
    <property type="project" value="TreeGrafter"/>
</dbReference>
<dbReference type="PROSITE" id="PS50176">
    <property type="entry name" value="ARM_REPEAT"/>
    <property type="match status" value="2"/>
</dbReference>
<gene>
    <name evidence="8" type="ORF">Z169_15038</name>
</gene>
<comment type="similarity">
    <text evidence="2">Belongs to the beta-catenin family.</text>
</comment>
<dbReference type="PANTHER" id="PTHR10372:SF1">
    <property type="entry name" value="PLAKOPHILIN-3"/>
    <property type="match status" value="1"/>
</dbReference>
<keyword evidence="3" id="KW-0677">Repeat</keyword>
<organism evidence="8 9">
    <name type="scientific">Egretta garzetta</name>
    <name type="common">Little egret</name>
    <dbReference type="NCBI Taxonomy" id="188379"/>
    <lineage>
        <taxon>Eukaryota</taxon>
        <taxon>Metazoa</taxon>
        <taxon>Chordata</taxon>
        <taxon>Craniata</taxon>
        <taxon>Vertebrata</taxon>
        <taxon>Euteleostomi</taxon>
        <taxon>Archelosauria</taxon>
        <taxon>Archosauria</taxon>
        <taxon>Dinosauria</taxon>
        <taxon>Saurischia</taxon>
        <taxon>Theropoda</taxon>
        <taxon>Coelurosauria</taxon>
        <taxon>Aves</taxon>
        <taxon>Neognathae</taxon>
        <taxon>Neoaves</taxon>
        <taxon>Aequornithes</taxon>
        <taxon>Pelecaniformes</taxon>
        <taxon>Ardeidae</taxon>
        <taxon>Egretta</taxon>
    </lineage>
</organism>
<dbReference type="STRING" id="188379.A0A091K135"/>
<feature type="repeat" description="ARM" evidence="6">
    <location>
        <begin position="144"/>
        <end position="175"/>
    </location>
</feature>
<protein>
    <submittedName>
        <fullName evidence="8">Plakophilin-3</fullName>
    </submittedName>
</protein>
<proteinExistence type="inferred from homology"/>
<comment type="subcellular location">
    <subcellularLocation>
        <location evidence="1">Cell junction</location>
    </subcellularLocation>
</comment>
<dbReference type="AlphaFoldDB" id="A0A091K135"/>
<reference evidence="8 9" key="1">
    <citation type="submission" date="2014-04" db="EMBL/GenBank/DDBJ databases">
        <title>Genome evolution of avian class.</title>
        <authorList>
            <person name="Zhang G."/>
            <person name="Li C."/>
        </authorList>
    </citation>
    <scope>NUCLEOTIDE SEQUENCE [LARGE SCALE GENOMIC DNA]</scope>
    <source>
        <strain evidence="8">BGI_Z169</strain>
    </source>
</reference>
<evidence type="ECO:0000256" key="6">
    <source>
        <dbReference type="PROSITE-ProRule" id="PRU00259"/>
    </source>
</evidence>
<evidence type="ECO:0000256" key="4">
    <source>
        <dbReference type="ARBA" id="ARBA00022889"/>
    </source>
</evidence>
<evidence type="ECO:0000256" key="2">
    <source>
        <dbReference type="ARBA" id="ARBA00005462"/>
    </source>
</evidence>
<dbReference type="Pfam" id="PF00514">
    <property type="entry name" value="Arm"/>
    <property type="match status" value="2"/>
</dbReference>
<dbReference type="SMART" id="SM00185">
    <property type="entry name" value="ARM"/>
    <property type="match status" value="3"/>
</dbReference>
<sequence length="536" mass="59379">SQAGTGSSYMGLVEHSSRAPSVRSLAESSHHHHLQDQRAMEVYNGHSTLLSHQSGGFDDIDLPSAVKYLIASDPNLQVLGAAYLQHKCYSDSNAKKQARSLQAMPKLVKLFNSPNQEVQRHATGAMRNLIYDNAENKLALVEENGIYELMRTLREPDDELRKNVTGILWNLSSSDNLKDRLARDTLEQLTDLVLVPLSGLGGSGVIQQNPSEAEIFYNSTGFLRNLSSASQQTRQKMRECHGLVDSMIHYVNSSLEVGKSEDKSVENAVCVLRNLSYRLYDEMPPSSLQRLEGHRRNNSGMVTGELVGCFSPQSKKAREHYLNADIVTFTEVSKDPKGMEWLWNPQIVGIYNRLLQRCELNKHTTEAASGALQNITAGDRRLPGGLSRGSREPKGLKMPPALPCRSLAEPSVPSLPPGGCRVCPQAATCPLATKVVSHLIEKLPGSVGDKAPPADVIVNIIAVLNNLVVESPMAARDIVYFDGLRKLFYIKKRRDSSDNEKSSRAAASLLGNMWQYTKLHRDFKMKGYRKEDFLSL</sequence>
<feature type="non-terminal residue" evidence="8">
    <location>
        <position position="536"/>
    </location>
</feature>
<dbReference type="Gene3D" id="1.25.10.10">
    <property type="entry name" value="Leucine-rich Repeat Variant"/>
    <property type="match status" value="1"/>
</dbReference>
<evidence type="ECO:0000256" key="1">
    <source>
        <dbReference type="ARBA" id="ARBA00004282"/>
    </source>
</evidence>
<evidence type="ECO:0000313" key="8">
    <source>
        <dbReference type="EMBL" id="KFP17461.1"/>
    </source>
</evidence>
<dbReference type="InterPro" id="IPR011989">
    <property type="entry name" value="ARM-like"/>
</dbReference>
<feature type="region of interest" description="Disordered" evidence="7">
    <location>
        <begin position="378"/>
        <end position="397"/>
    </location>
</feature>
<dbReference type="GO" id="GO:0098609">
    <property type="term" value="P:cell-cell adhesion"/>
    <property type="evidence" value="ECO:0007669"/>
    <property type="project" value="InterPro"/>
</dbReference>
<evidence type="ECO:0000313" key="9">
    <source>
        <dbReference type="Proteomes" id="UP000053119"/>
    </source>
</evidence>
<keyword evidence="4" id="KW-0130">Cell adhesion</keyword>
<evidence type="ECO:0000256" key="7">
    <source>
        <dbReference type="SAM" id="MobiDB-lite"/>
    </source>
</evidence>
<dbReference type="InterPro" id="IPR028435">
    <property type="entry name" value="Plakophilin/d_Catenin"/>
</dbReference>
<keyword evidence="5" id="KW-0965">Cell junction</keyword>
<dbReference type="GO" id="GO:0005634">
    <property type="term" value="C:nucleus"/>
    <property type="evidence" value="ECO:0007669"/>
    <property type="project" value="TreeGrafter"/>
</dbReference>